<organism evidence="2">
    <name type="scientific">Anopheles atroparvus</name>
    <name type="common">European mosquito</name>
    <dbReference type="NCBI Taxonomy" id="41427"/>
    <lineage>
        <taxon>Eukaryota</taxon>
        <taxon>Metazoa</taxon>
        <taxon>Ecdysozoa</taxon>
        <taxon>Arthropoda</taxon>
        <taxon>Hexapoda</taxon>
        <taxon>Insecta</taxon>
        <taxon>Pterygota</taxon>
        <taxon>Neoptera</taxon>
        <taxon>Endopterygota</taxon>
        <taxon>Diptera</taxon>
        <taxon>Nematocera</taxon>
        <taxon>Culicoidea</taxon>
        <taxon>Culicidae</taxon>
        <taxon>Anophelinae</taxon>
        <taxon>Anopheles</taxon>
    </lineage>
</organism>
<evidence type="ECO:0000256" key="1">
    <source>
        <dbReference type="SAM" id="MobiDB-lite"/>
    </source>
</evidence>
<feature type="compositionally biased region" description="Polar residues" evidence="1">
    <location>
        <begin position="308"/>
        <end position="331"/>
    </location>
</feature>
<name>A0A182JKL7_ANOAO</name>
<feature type="region of interest" description="Disordered" evidence="1">
    <location>
        <begin position="389"/>
        <end position="449"/>
    </location>
</feature>
<feature type="region of interest" description="Disordered" evidence="1">
    <location>
        <begin position="1"/>
        <end position="53"/>
    </location>
</feature>
<dbReference type="VEuPathDB" id="VectorBase:AATE019828"/>
<dbReference type="AlphaFoldDB" id="A0A182JKL7"/>
<feature type="compositionally biased region" description="Acidic residues" evidence="1">
    <location>
        <begin position="1"/>
        <end position="10"/>
    </location>
</feature>
<reference evidence="2" key="1">
    <citation type="submission" date="2022-08" db="UniProtKB">
        <authorList>
            <consortium name="EnsemblMetazoa"/>
        </authorList>
    </citation>
    <scope>IDENTIFICATION</scope>
    <source>
        <strain evidence="2">EBRO</strain>
    </source>
</reference>
<feature type="compositionally biased region" description="Polar residues" evidence="1">
    <location>
        <begin position="629"/>
        <end position="648"/>
    </location>
</feature>
<sequence length="705" mass="77960">MSDEDEEDEEGKSSSNSSGQTTPKRKTKADVQKKSLIMGRIFKKGGKREKQKENIATKADMVASCVGSKASAMDPTTKATTKTAMAKDFDKLFDTLKNASSQAETDVDRIKRPAGDECCFHSVVSEKEPNGIFDSDIMEGKMREFLEHHSPTRHDGSKMFNRLRRTATFRQKKLTETWDSDEYEDFHSDDIMGLIDRAGDREKNANDEALSTLAERANSTESKKSVCEPYIVGLSLKPRCDQTERQQVKEMEHDGSELMGKLSVPLTENKQPATTMDVVITDDTIRKVMESVILETMNQKGAPIAGTNRKSSTKSQTLSNRTSRITTTSENHGAHVCKDKEDSQANTVDRLPDDTQELTTSLNEHVLESSVVISSQTITTKFKQKLNISRRNTTNSERGSGSKAKGQTGNESSFVVAKHSGRGRPPMAMTTGGKQKKSAPRKMKNVAYDPDSDYEHSIKYKKVKRKLLESDIEANLKIEQLQSSLNSDSSILLSTPRRKRNAGDMLYYWSSSSDEEELSDEGGLGICDRTATKEEKLQHRHPPMVNKSSPVEKQSRDSIKPRMKNSESTGDILLVDNANDGNDAGNVGHGDYRVAFTKSSARQPSDVGSFEPNGGKSKQNSTKPPPNIFESTVTATIGGTNDEGTTTGKHVRGRKQQLQQSTEGKPSSGYDIVPDTGSNSENLQQHGWIRTAAPGRFWYDVEKNG</sequence>
<accession>A0A182JKL7</accession>
<feature type="compositionally biased region" description="Polar residues" evidence="1">
    <location>
        <begin position="389"/>
        <end position="413"/>
    </location>
</feature>
<feature type="compositionally biased region" description="Basic and acidic residues" evidence="1">
    <location>
        <begin position="332"/>
        <end position="343"/>
    </location>
</feature>
<feature type="region of interest" description="Disordered" evidence="1">
    <location>
        <begin position="299"/>
        <end position="348"/>
    </location>
</feature>
<dbReference type="STRING" id="41427.A0A182JKL7"/>
<feature type="compositionally biased region" description="Basic residues" evidence="1">
    <location>
        <begin position="434"/>
        <end position="444"/>
    </location>
</feature>
<dbReference type="EMBL" id="AXCP01007730">
    <property type="status" value="NOT_ANNOTATED_CDS"/>
    <property type="molecule type" value="Genomic_DNA"/>
</dbReference>
<feature type="region of interest" description="Disordered" evidence="1">
    <location>
        <begin position="598"/>
        <end position="685"/>
    </location>
</feature>
<evidence type="ECO:0000313" key="2">
    <source>
        <dbReference type="EnsemblMetazoa" id="AATE019828-PA.1"/>
    </source>
</evidence>
<feature type="compositionally biased region" description="Polar residues" evidence="1">
    <location>
        <begin position="656"/>
        <end position="665"/>
    </location>
</feature>
<protein>
    <submittedName>
        <fullName evidence="2">Uncharacterized protein</fullName>
    </submittedName>
</protein>
<feature type="compositionally biased region" description="Polar residues" evidence="1">
    <location>
        <begin position="676"/>
        <end position="685"/>
    </location>
</feature>
<dbReference type="EnsemblMetazoa" id="AATE019828-RA">
    <property type="protein sequence ID" value="AATE019828-PA.1"/>
    <property type="gene ID" value="AATE019828"/>
</dbReference>
<proteinExistence type="predicted"/>
<feature type="region of interest" description="Disordered" evidence="1">
    <location>
        <begin position="535"/>
        <end position="577"/>
    </location>
</feature>